<dbReference type="AlphaFoldDB" id="A0A848KHB2"/>
<evidence type="ECO:0000256" key="1">
    <source>
        <dbReference type="ARBA" id="ARBA00022741"/>
    </source>
</evidence>
<gene>
    <name evidence="4" type="ORF">FGL95_24235</name>
</gene>
<reference evidence="4 5" key="1">
    <citation type="submission" date="2019-05" db="EMBL/GenBank/DDBJ databases">
        <authorList>
            <person name="Lee S.D."/>
        </authorList>
    </citation>
    <scope>NUCLEOTIDE SEQUENCE [LARGE SCALE GENOMIC DNA]</scope>
    <source>
        <strain evidence="4 5">YC2-7</strain>
    </source>
</reference>
<dbReference type="SMART" id="SM00421">
    <property type="entry name" value="HTH_LUXR"/>
    <property type="match status" value="1"/>
</dbReference>
<dbReference type="InterPro" id="IPR000792">
    <property type="entry name" value="Tscrpt_reg_LuxR_C"/>
</dbReference>
<dbReference type="SUPFAM" id="SSF46894">
    <property type="entry name" value="C-terminal effector domain of the bipartite response regulators"/>
    <property type="match status" value="1"/>
</dbReference>
<dbReference type="SUPFAM" id="SSF48452">
    <property type="entry name" value="TPR-like"/>
    <property type="match status" value="1"/>
</dbReference>
<evidence type="ECO:0000313" key="4">
    <source>
        <dbReference type="EMBL" id="NMN98155.1"/>
    </source>
</evidence>
<keyword evidence="5" id="KW-1185">Reference proteome</keyword>
<comment type="caution">
    <text evidence="4">The sequence shown here is derived from an EMBL/GenBank/DDBJ whole genome shotgun (WGS) entry which is preliminary data.</text>
</comment>
<dbReference type="InterPro" id="IPR036388">
    <property type="entry name" value="WH-like_DNA-bd_sf"/>
</dbReference>
<evidence type="ECO:0000256" key="2">
    <source>
        <dbReference type="ARBA" id="ARBA00022840"/>
    </source>
</evidence>
<name>A0A848KHB2_9NOCA</name>
<dbReference type="Proteomes" id="UP000535543">
    <property type="component" value="Unassembled WGS sequence"/>
</dbReference>
<dbReference type="GO" id="GO:0006355">
    <property type="term" value="P:regulation of DNA-templated transcription"/>
    <property type="evidence" value="ECO:0007669"/>
    <property type="project" value="InterPro"/>
</dbReference>
<dbReference type="PROSITE" id="PS00622">
    <property type="entry name" value="HTH_LUXR_1"/>
    <property type="match status" value="1"/>
</dbReference>
<dbReference type="InterPro" id="IPR016032">
    <property type="entry name" value="Sig_transdc_resp-reg_C-effctor"/>
</dbReference>
<dbReference type="Gene3D" id="3.40.50.300">
    <property type="entry name" value="P-loop containing nucleotide triphosphate hydrolases"/>
    <property type="match status" value="1"/>
</dbReference>
<dbReference type="RefSeq" id="WP_169591880.1">
    <property type="nucleotide sequence ID" value="NZ_VCQU01000009.1"/>
</dbReference>
<dbReference type="Gene3D" id="1.25.40.10">
    <property type="entry name" value="Tetratricopeptide repeat domain"/>
    <property type="match status" value="1"/>
</dbReference>
<protein>
    <recommendedName>
        <fullName evidence="3">HTH luxR-type domain-containing protein</fullName>
    </recommendedName>
</protein>
<dbReference type="PANTHER" id="PTHR16305">
    <property type="entry name" value="TESTICULAR SOLUBLE ADENYLYL CYCLASE"/>
    <property type="match status" value="1"/>
</dbReference>
<reference evidence="4 5" key="2">
    <citation type="submission" date="2020-06" db="EMBL/GenBank/DDBJ databases">
        <title>Antribacter stalactiti gen. nov., sp. nov., a new member of the family Nacardiaceae isolated from a cave.</title>
        <authorList>
            <person name="Kim I.S."/>
        </authorList>
    </citation>
    <scope>NUCLEOTIDE SEQUENCE [LARGE SCALE GENOMIC DNA]</scope>
    <source>
        <strain evidence="4 5">YC2-7</strain>
    </source>
</reference>
<dbReference type="EMBL" id="VCQU01000009">
    <property type="protein sequence ID" value="NMN98155.1"/>
    <property type="molecule type" value="Genomic_DNA"/>
</dbReference>
<evidence type="ECO:0000313" key="5">
    <source>
        <dbReference type="Proteomes" id="UP000535543"/>
    </source>
</evidence>
<dbReference type="GO" id="GO:0005524">
    <property type="term" value="F:ATP binding"/>
    <property type="evidence" value="ECO:0007669"/>
    <property type="project" value="UniProtKB-KW"/>
</dbReference>
<evidence type="ECO:0000259" key="3">
    <source>
        <dbReference type="PROSITE" id="PS50043"/>
    </source>
</evidence>
<dbReference type="GO" id="GO:0004016">
    <property type="term" value="F:adenylate cyclase activity"/>
    <property type="evidence" value="ECO:0007669"/>
    <property type="project" value="TreeGrafter"/>
</dbReference>
<keyword evidence="2" id="KW-0067">ATP-binding</keyword>
<feature type="domain" description="HTH luxR-type" evidence="3">
    <location>
        <begin position="800"/>
        <end position="865"/>
    </location>
</feature>
<dbReference type="CDD" id="cd06170">
    <property type="entry name" value="LuxR_C_like"/>
    <property type="match status" value="1"/>
</dbReference>
<dbReference type="GO" id="GO:0005737">
    <property type="term" value="C:cytoplasm"/>
    <property type="evidence" value="ECO:0007669"/>
    <property type="project" value="TreeGrafter"/>
</dbReference>
<dbReference type="InterPro" id="IPR011990">
    <property type="entry name" value="TPR-like_helical_dom_sf"/>
</dbReference>
<keyword evidence="1" id="KW-0547">Nucleotide-binding</keyword>
<dbReference type="Gene3D" id="1.10.10.10">
    <property type="entry name" value="Winged helix-like DNA-binding domain superfamily/Winged helix DNA-binding domain"/>
    <property type="match status" value="1"/>
</dbReference>
<accession>A0A848KHB2</accession>
<sequence>MGTVWPALGRAAQLDAIVASLRLTSSANGVVLTGGAGVGKTTLAKEAVRVSGKPFRWVVGTETARNVPLGAFAHLISISSPIEPATVLRTARNELVAGLGGSIIGIDDAHLLDNFSATLVHQLAMGGSTRLVVTIRDSELAPDAITALWKDEWLTRIELSAFTSEQTVELAETVLGGPLEASSADRIFRVSEGNPLFLRHLIEGAMSSGALREVAGVWQLRGEAAITPHLNTLVASRIDRLSQEERRVLELLSFCEPLDLDVLTDLSSEEAVEAAERDGLVRVARGQAGLVVRLGHPLYGEVLSKSTPMLAARRIRGEVVRRISVRKPEHVVDRIRLAALGLDSDSPPTAEILIDAARDTLRVGAMELGERLARGAKDSDGGLFASIYLAYALAWTGRGKEAETELGQYDPGDLSEIELVMWGLPRAANLFWPLGSPEEGRALLELIRTRATERMVHDLLDALDATFMLFENRIPESLKTVARVMSSPGSPPLARAWAASSGAVGLAFSGRFDEVEPLAVPGLEAALLSETGNIRYTCGLGQTFALVMTGRIDEAEKLARHYVDFAEQQQPGRSLGGVLLGRVLFAAGRLDAAFAELRQAAAALEGTGYSWAMLALASLTQVAAALGRREEARDAMERTEHLNGDNVGIFRPELLLARAWMAACDDDQVRAQALAREAAVSAIEGDQLAVATKMLMAAAQFGDESVAVELGERARAVPGAFAAVAVRMSSALSARDGRALDAVAADFEELGMLLIAADTSALAATAYANSGERSSELAAAAAAQRLSALCGNALTPALATGARALPLTTREREIGIMIADGLSNRAIADRLVVSVRTVEGHIYRACAKLAVADRTALGAAVRAENR</sequence>
<dbReference type="Pfam" id="PF00196">
    <property type="entry name" value="GerE"/>
    <property type="match status" value="1"/>
</dbReference>
<dbReference type="PROSITE" id="PS50043">
    <property type="entry name" value="HTH_LUXR_2"/>
    <property type="match status" value="1"/>
</dbReference>
<dbReference type="PRINTS" id="PR00038">
    <property type="entry name" value="HTHLUXR"/>
</dbReference>
<organism evidence="4 5">
    <name type="scientific">Antrihabitans stalactiti</name>
    <dbReference type="NCBI Taxonomy" id="2584121"/>
    <lineage>
        <taxon>Bacteria</taxon>
        <taxon>Bacillati</taxon>
        <taxon>Actinomycetota</taxon>
        <taxon>Actinomycetes</taxon>
        <taxon>Mycobacteriales</taxon>
        <taxon>Nocardiaceae</taxon>
        <taxon>Antrihabitans</taxon>
    </lineage>
</organism>
<dbReference type="SUPFAM" id="SSF52540">
    <property type="entry name" value="P-loop containing nucleoside triphosphate hydrolases"/>
    <property type="match status" value="1"/>
</dbReference>
<dbReference type="InterPro" id="IPR027417">
    <property type="entry name" value="P-loop_NTPase"/>
</dbReference>
<dbReference type="PANTHER" id="PTHR16305:SF28">
    <property type="entry name" value="GUANYLATE CYCLASE DOMAIN-CONTAINING PROTEIN"/>
    <property type="match status" value="1"/>
</dbReference>
<proteinExistence type="predicted"/>
<dbReference type="GO" id="GO:0003677">
    <property type="term" value="F:DNA binding"/>
    <property type="evidence" value="ECO:0007669"/>
    <property type="project" value="InterPro"/>
</dbReference>